<protein>
    <submittedName>
        <fullName evidence="1">Uncharacterized protein</fullName>
    </submittedName>
</protein>
<gene>
    <name evidence="1" type="ORF">DPMN_082033</name>
</gene>
<keyword evidence="2" id="KW-1185">Reference proteome</keyword>
<dbReference type="EMBL" id="JAIWYP010000016">
    <property type="protein sequence ID" value="KAH3694593.1"/>
    <property type="molecule type" value="Genomic_DNA"/>
</dbReference>
<proteinExistence type="predicted"/>
<reference evidence="1" key="2">
    <citation type="submission" date="2020-11" db="EMBL/GenBank/DDBJ databases">
        <authorList>
            <person name="McCartney M.A."/>
            <person name="Auch B."/>
            <person name="Kono T."/>
            <person name="Mallez S."/>
            <person name="Becker A."/>
            <person name="Gohl D.M."/>
            <person name="Silverstein K.A.T."/>
            <person name="Koren S."/>
            <person name="Bechman K.B."/>
            <person name="Herman A."/>
            <person name="Abrahante J.E."/>
            <person name="Garbe J."/>
        </authorList>
    </citation>
    <scope>NUCLEOTIDE SEQUENCE</scope>
    <source>
        <strain evidence="1">Duluth1</strain>
        <tissue evidence="1">Whole animal</tissue>
    </source>
</reference>
<organism evidence="1 2">
    <name type="scientific">Dreissena polymorpha</name>
    <name type="common">Zebra mussel</name>
    <name type="synonym">Mytilus polymorpha</name>
    <dbReference type="NCBI Taxonomy" id="45954"/>
    <lineage>
        <taxon>Eukaryota</taxon>
        <taxon>Metazoa</taxon>
        <taxon>Spiralia</taxon>
        <taxon>Lophotrochozoa</taxon>
        <taxon>Mollusca</taxon>
        <taxon>Bivalvia</taxon>
        <taxon>Autobranchia</taxon>
        <taxon>Heteroconchia</taxon>
        <taxon>Euheterodonta</taxon>
        <taxon>Imparidentia</taxon>
        <taxon>Neoheterodontei</taxon>
        <taxon>Myida</taxon>
        <taxon>Dreissenoidea</taxon>
        <taxon>Dreissenidae</taxon>
        <taxon>Dreissena</taxon>
    </lineage>
</organism>
<accession>A0A9D3Y676</accession>
<reference evidence="1" key="1">
    <citation type="journal article" date="2019" name="bioRxiv">
        <title>The Genome of the Zebra Mussel, Dreissena polymorpha: A Resource for Invasive Species Research.</title>
        <authorList>
            <person name="McCartney M.A."/>
            <person name="Auch B."/>
            <person name="Kono T."/>
            <person name="Mallez S."/>
            <person name="Zhang Y."/>
            <person name="Obille A."/>
            <person name="Becker A."/>
            <person name="Abrahante J.E."/>
            <person name="Garbe J."/>
            <person name="Badalamenti J.P."/>
            <person name="Herman A."/>
            <person name="Mangelson H."/>
            <person name="Liachko I."/>
            <person name="Sullivan S."/>
            <person name="Sone E.D."/>
            <person name="Koren S."/>
            <person name="Silverstein K.A.T."/>
            <person name="Beckman K.B."/>
            <person name="Gohl D.M."/>
        </authorList>
    </citation>
    <scope>NUCLEOTIDE SEQUENCE</scope>
    <source>
        <strain evidence="1">Duluth1</strain>
        <tissue evidence="1">Whole animal</tissue>
    </source>
</reference>
<evidence type="ECO:0000313" key="1">
    <source>
        <dbReference type="EMBL" id="KAH3694593.1"/>
    </source>
</evidence>
<dbReference type="AlphaFoldDB" id="A0A9D3Y676"/>
<dbReference type="Proteomes" id="UP000828390">
    <property type="component" value="Unassembled WGS sequence"/>
</dbReference>
<comment type="caution">
    <text evidence="1">The sequence shown here is derived from an EMBL/GenBank/DDBJ whole genome shotgun (WGS) entry which is preliminary data.</text>
</comment>
<sequence length="101" mass="11323">MDEQIFELMVQGCSMRNCSMKLHKIRIRIMNHREILSRIVIEITILAVVPKHEGVVEVVKVVEVVSVVKVVNVNNVADGEITISGQLDFVTLIIEALTLTL</sequence>
<evidence type="ECO:0000313" key="2">
    <source>
        <dbReference type="Proteomes" id="UP000828390"/>
    </source>
</evidence>
<name>A0A9D3Y676_DREPO</name>